<feature type="transmembrane region" description="Helical" evidence="1">
    <location>
        <begin position="661"/>
        <end position="685"/>
    </location>
</feature>
<accession>A0ABD0JFN3</accession>
<dbReference type="InterPro" id="IPR036465">
    <property type="entry name" value="vWFA_dom_sf"/>
</dbReference>
<organism evidence="5 6">
    <name type="scientific">Batillaria attramentaria</name>
    <dbReference type="NCBI Taxonomy" id="370345"/>
    <lineage>
        <taxon>Eukaryota</taxon>
        <taxon>Metazoa</taxon>
        <taxon>Spiralia</taxon>
        <taxon>Lophotrochozoa</taxon>
        <taxon>Mollusca</taxon>
        <taxon>Gastropoda</taxon>
        <taxon>Caenogastropoda</taxon>
        <taxon>Sorbeoconcha</taxon>
        <taxon>Cerithioidea</taxon>
        <taxon>Batillariidae</taxon>
        <taxon>Batillaria</taxon>
    </lineage>
</organism>
<keyword evidence="1" id="KW-1133">Transmembrane helix</keyword>
<dbReference type="SUPFAM" id="SSF53300">
    <property type="entry name" value="vWA-like"/>
    <property type="match status" value="1"/>
</dbReference>
<reference evidence="5 6" key="1">
    <citation type="journal article" date="2023" name="Sci. Data">
        <title>Genome assembly of the Korean intertidal mud-creeper Batillaria attramentaria.</title>
        <authorList>
            <person name="Patra A.K."/>
            <person name="Ho P.T."/>
            <person name="Jun S."/>
            <person name="Lee S.J."/>
            <person name="Kim Y."/>
            <person name="Won Y.J."/>
        </authorList>
    </citation>
    <scope>NUCLEOTIDE SEQUENCE [LARGE SCALE GENOMIC DNA]</scope>
    <source>
        <strain evidence="5">Wonlab-2016</strain>
    </source>
</reference>
<evidence type="ECO:0000313" key="5">
    <source>
        <dbReference type="EMBL" id="KAK7473711.1"/>
    </source>
</evidence>
<keyword evidence="1" id="KW-0472">Membrane</keyword>
<dbReference type="AlphaFoldDB" id="A0ABD0JFN3"/>
<keyword evidence="2" id="KW-0732">Signal</keyword>
<feature type="domain" description="VIT" evidence="4">
    <location>
        <begin position="46"/>
        <end position="180"/>
    </location>
</feature>
<evidence type="ECO:0000256" key="2">
    <source>
        <dbReference type="SAM" id="SignalP"/>
    </source>
</evidence>
<dbReference type="InterPro" id="IPR050934">
    <property type="entry name" value="ITIH"/>
</dbReference>
<dbReference type="Proteomes" id="UP001519460">
    <property type="component" value="Unassembled WGS sequence"/>
</dbReference>
<dbReference type="PROSITE" id="PS51468">
    <property type="entry name" value="VIT"/>
    <property type="match status" value="1"/>
</dbReference>
<evidence type="ECO:0000259" key="4">
    <source>
        <dbReference type="PROSITE" id="PS51468"/>
    </source>
</evidence>
<dbReference type="Pfam" id="PF00092">
    <property type="entry name" value="VWA"/>
    <property type="match status" value="1"/>
</dbReference>
<evidence type="ECO:0000256" key="1">
    <source>
        <dbReference type="SAM" id="Phobius"/>
    </source>
</evidence>
<feature type="domain" description="VWFA" evidence="3">
    <location>
        <begin position="307"/>
        <end position="492"/>
    </location>
</feature>
<dbReference type="PANTHER" id="PTHR10338:SF108">
    <property type="entry name" value="INTER-ALPHA-TRYPSIN INHIBITOR HEAVY CHAIN H4-LIKE PROTEIN"/>
    <property type="match status" value="1"/>
</dbReference>
<dbReference type="PANTHER" id="PTHR10338">
    <property type="entry name" value="INTER-ALPHA-TRYPSIN INHIBITOR HEAVY CHAIN FAMILY MEMBER"/>
    <property type="match status" value="1"/>
</dbReference>
<protein>
    <submittedName>
        <fullName evidence="5">Uncharacterized protein</fullName>
    </submittedName>
</protein>
<keyword evidence="6" id="KW-1185">Reference proteome</keyword>
<keyword evidence="1" id="KW-0812">Transmembrane</keyword>
<dbReference type="Pfam" id="PF08487">
    <property type="entry name" value="VIT"/>
    <property type="match status" value="1"/>
</dbReference>
<comment type="caution">
    <text evidence="5">The sequence shown here is derived from an EMBL/GenBank/DDBJ whole genome shotgun (WGS) entry which is preliminary data.</text>
</comment>
<feature type="signal peptide" evidence="2">
    <location>
        <begin position="1"/>
        <end position="19"/>
    </location>
</feature>
<dbReference type="EMBL" id="JACVVK020000460">
    <property type="protein sequence ID" value="KAK7473711.1"/>
    <property type="molecule type" value="Genomic_DNA"/>
</dbReference>
<dbReference type="InterPro" id="IPR002035">
    <property type="entry name" value="VWF_A"/>
</dbReference>
<proteinExistence type="predicted"/>
<sequence length="688" mass="76071">MDFLRWFSLLVLLCPLVAAVRYRNSGSHLFTLDEKSSSSRSSALLHRTLRDADSSSSSAVQVRQFHMHSKIYSRFATVRIESEVVNGPEQGSQEIAFTVQVPETAFMSNFTMTVGGRVYVAKVLEKAEAQQRYDQAKAQNQTAGQVRQDRVDPARGMELFTINVNLAPGSSANFVLTYNELLERRQGTYTQRLFLQPGGIVANMSVQASFAEDQGFQSFSYVLPGNTNAYTSSSEDVMLLASPTSRELTFTPSEELQRSFDPVKGIHGEFIITYDVKHSTGGGNIIVQNEHFVHYFAAPGLPALRKNILFVIDISGSMGGGKIVQARDAMLRILNDLSKRSTDRFNILLFDDTQEKWREEPRTASGENIASAKGYVREKLAARGGTNIYQALMTGLDILLGDRAARKCDRADMIVFLTDGDPTAGEVQDPRSIIEYVTGKNRGRASIFSLGFGFDMDFAFLSELSEKNRGFARRIYDEGDASIQLENFYDEIGTPVLCDVTAAYSNEVVEMNLLTTTQFPLYFLGKEIVVSGKTKSPAQQLDLSMLDARLQGTGANGVQSYSVATDSVVTVQDSDVEANLTEKLWAYMYIKKLLKNMEKLSSSEEKNATKQEALQMSLDYGFVTPLTSFSIVVDDVASPEGSQEMAAFDTNSKRGWYPQNMAGAGTCLHGSLLFVLLSYIILAAFQSE</sequence>
<name>A0ABD0JFN3_9CAEN</name>
<dbReference type="SMART" id="SM00609">
    <property type="entry name" value="VIT"/>
    <property type="match status" value="1"/>
</dbReference>
<dbReference type="PROSITE" id="PS50234">
    <property type="entry name" value="VWFA"/>
    <property type="match status" value="1"/>
</dbReference>
<dbReference type="Gene3D" id="3.40.50.410">
    <property type="entry name" value="von Willebrand factor, type A domain"/>
    <property type="match status" value="1"/>
</dbReference>
<evidence type="ECO:0000313" key="6">
    <source>
        <dbReference type="Proteomes" id="UP001519460"/>
    </source>
</evidence>
<dbReference type="SMART" id="SM00327">
    <property type="entry name" value="VWA"/>
    <property type="match status" value="1"/>
</dbReference>
<dbReference type="InterPro" id="IPR013694">
    <property type="entry name" value="VIT"/>
</dbReference>
<gene>
    <name evidence="5" type="ORF">BaRGS_00035038</name>
</gene>
<feature type="chain" id="PRO_5044856354" evidence="2">
    <location>
        <begin position="20"/>
        <end position="688"/>
    </location>
</feature>
<evidence type="ECO:0000259" key="3">
    <source>
        <dbReference type="PROSITE" id="PS50234"/>
    </source>
</evidence>